<evidence type="ECO:0000313" key="2">
    <source>
        <dbReference type="EMBL" id="OWP01286.1"/>
    </source>
</evidence>
<protein>
    <submittedName>
        <fullName evidence="2">Uncharacterized protein</fullName>
    </submittedName>
</protein>
<keyword evidence="3" id="KW-1185">Reference proteome</keyword>
<organism evidence="2 3">
    <name type="scientific">Diplocarpon coronariae</name>
    <dbReference type="NCBI Taxonomy" id="2795749"/>
    <lineage>
        <taxon>Eukaryota</taxon>
        <taxon>Fungi</taxon>
        <taxon>Dikarya</taxon>
        <taxon>Ascomycota</taxon>
        <taxon>Pezizomycotina</taxon>
        <taxon>Leotiomycetes</taxon>
        <taxon>Helotiales</taxon>
        <taxon>Drepanopezizaceae</taxon>
        <taxon>Diplocarpon</taxon>
    </lineage>
</organism>
<comment type="caution">
    <text evidence="2">The sequence shown here is derived from an EMBL/GenBank/DDBJ whole genome shotgun (WGS) entry which is preliminary data.</text>
</comment>
<name>A0A218Z213_9HELO</name>
<proteinExistence type="predicted"/>
<accession>A0A218Z213</accession>
<evidence type="ECO:0000313" key="3">
    <source>
        <dbReference type="Proteomes" id="UP000242519"/>
    </source>
</evidence>
<dbReference type="AlphaFoldDB" id="A0A218Z213"/>
<dbReference type="InParanoid" id="A0A218Z213"/>
<evidence type="ECO:0000256" key="1">
    <source>
        <dbReference type="SAM" id="MobiDB-lite"/>
    </source>
</evidence>
<gene>
    <name evidence="2" type="ORF">B2J93_5566</name>
</gene>
<feature type="compositionally biased region" description="Polar residues" evidence="1">
    <location>
        <begin position="122"/>
        <end position="131"/>
    </location>
</feature>
<feature type="region of interest" description="Disordered" evidence="1">
    <location>
        <begin position="1"/>
        <end position="131"/>
    </location>
</feature>
<dbReference type="EMBL" id="MZNU01000281">
    <property type="protein sequence ID" value="OWP01286.1"/>
    <property type="molecule type" value="Genomic_DNA"/>
</dbReference>
<sequence length="131" mass="14277">MTNRPHSIRQDGEAHAGEARRSQEADKVETHRSTSVKRRASKKRVGVGVGGGVDASSDEDEHADGMGWDGRGSGMGWDDKGWDEEDEDEDEHEDGGGRMIRLDSSAARGPANEGSPDGEDPQSLQRRTPHW</sequence>
<feature type="compositionally biased region" description="Basic residues" evidence="1">
    <location>
        <begin position="34"/>
        <end position="45"/>
    </location>
</feature>
<reference evidence="2 3" key="1">
    <citation type="submission" date="2017-04" db="EMBL/GenBank/DDBJ databases">
        <title>Draft genome sequence of Marssonina coronaria NL1: causal agent of apple blotch.</title>
        <authorList>
            <person name="Cheng Q."/>
        </authorList>
    </citation>
    <scope>NUCLEOTIDE SEQUENCE [LARGE SCALE GENOMIC DNA]</scope>
    <source>
        <strain evidence="2 3">NL1</strain>
    </source>
</reference>
<feature type="compositionally biased region" description="Basic and acidic residues" evidence="1">
    <location>
        <begin position="8"/>
        <end position="32"/>
    </location>
</feature>
<feature type="compositionally biased region" description="Acidic residues" evidence="1">
    <location>
        <begin position="81"/>
        <end position="93"/>
    </location>
</feature>
<dbReference type="Proteomes" id="UP000242519">
    <property type="component" value="Unassembled WGS sequence"/>
</dbReference>